<keyword evidence="2" id="KW-1133">Transmembrane helix</keyword>
<gene>
    <name evidence="3" type="ORF">E0H92_10725</name>
</gene>
<dbReference type="EMBL" id="SJKC01000001">
    <property type="protein sequence ID" value="TCC42076.1"/>
    <property type="molecule type" value="Genomic_DNA"/>
</dbReference>
<protein>
    <submittedName>
        <fullName evidence="3">DUF4245 domain-containing protein</fullName>
    </submittedName>
</protein>
<dbReference type="InterPro" id="IPR025339">
    <property type="entry name" value="DUF4245"/>
</dbReference>
<proteinExistence type="predicted"/>
<evidence type="ECO:0000256" key="2">
    <source>
        <dbReference type="SAM" id="Phobius"/>
    </source>
</evidence>
<organism evidence="3 4">
    <name type="scientific">Kribbella speibonae</name>
    <dbReference type="NCBI Taxonomy" id="1572660"/>
    <lineage>
        <taxon>Bacteria</taxon>
        <taxon>Bacillati</taxon>
        <taxon>Actinomycetota</taxon>
        <taxon>Actinomycetes</taxon>
        <taxon>Propionibacteriales</taxon>
        <taxon>Kribbellaceae</taxon>
        <taxon>Kribbella</taxon>
    </lineage>
</organism>
<keyword evidence="2" id="KW-0812">Transmembrane</keyword>
<feature type="region of interest" description="Disordered" evidence="1">
    <location>
        <begin position="1"/>
        <end position="29"/>
    </location>
</feature>
<comment type="caution">
    <text evidence="3">The sequence shown here is derived from an EMBL/GenBank/DDBJ whole genome shotgun (WGS) entry which is preliminary data.</text>
</comment>
<evidence type="ECO:0000313" key="4">
    <source>
        <dbReference type="Proteomes" id="UP000294225"/>
    </source>
</evidence>
<keyword evidence="2" id="KW-0472">Membrane</keyword>
<sequence>MSSTGQGASNDAAAQEKAQEKAREKAQVQAEANEYRQAYRRDKRKSQTVGNMVFALVICLAVVAFLITVTWRPKKEAEPNAVEYTAQLQDARKAASWVRGPEPMPSGWTATSVEFRSPQQEPITWHLGVVTNEKKYVGLEQSNVSGGKYVADKLGRTSDDGTASVAGVTWQRKILLDRKNENALLLVGSGVTTIVAGNAGYPALEAFASVLR</sequence>
<dbReference type="RefSeq" id="WP_131496111.1">
    <property type="nucleotide sequence ID" value="NZ_SJKC01000001.1"/>
</dbReference>
<reference evidence="3 4" key="1">
    <citation type="submission" date="2019-02" db="EMBL/GenBank/DDBJ databases">
        <title>Kribbella capetownensis sp. nov. and Kribbella speibonae sp. nov., isolated from soil.</title>
        <authorList>
            <person name="Curtis S.M."/>
            <person name="Norton I."/>
            <person name="Everest G.J."/>
            <person name="Meyers P.R."/>
        </authorList>
    </citation>
    <scope>NUCLEOTIDE SEQUENCE [LARGE SCALE GENOMIC DNA]</scope>
    <source>
        <strain evidence="3 4">YM55</strain>
    </source>
</reference>
<dbReference type="AlphaFoldDB" id="A0A4R0JBV5"/>
<evidence type="ECO:0000256" key="1">
    <source>
        <dbReference type="SAM" id="MobiDB-lite"/>
    </source>
</evidence>
<accession>A0A4R0JBV5</accession>
<name>A0A4R0JBV5_9ACTN</name>
<feature type="transmembrane region" description="Helical" evidence="2">
    <location>
        <begin position="49"/>
        <end position="71"/>
    </location>
</feature>
<dbReference type="Proteomes" id="UP000294225">
    <property type="component" value="Unassembled WGS sequence"/>
</dbReference>
<dbReference type="Pfam" id="PF14030">
    <property type="entry name" value="DUF4245"/>
    <property type="match status" value="1"/>
</dbReference>
<evidence type="ECO:0000313" key="3">
    <source>
        <dbReference type="EMBL" id="TCC42076.1"/>
    </source>
</evidence>
<feature type="compositionally biased region" description="Basic and acidic residues" evidence="1">
    <location>
        <begin position="17"/>
        <end position="26"/>
    </location>
</feature>